<dbReference type="GO" id="GO:0008270">
    <property type="term" value="F:zinc ion binding"/>
    <property type="evidence" value="ECO:0007669"/>
    <property type="project" value="UniProtKB-KW"/>
</dbReference>
<dbReference type="InterPro" id="IPR016035">
    <property type="entry name" value="Acyl_Trfase/lysoPLipase"/>
</dbReference>
<sequence length="955" mass="106678">MAAWLDLLSDVTGRSLVDTGRFEEIIQGMSHPNSQYPSFIYFAGNGNRIKALQALFPHNNVTRKGPTGLIRLHLSTTTAHTEHPIIFAESNPFSQAGVGDTCLIRWSGDKHRRYSISLRESQPLADLQQDVIRQKILPWTQVLCLFVNTISEMQDVQQLLEAPFGTLSIGTQKIPNLMRVIIILSGNVQLKMHDTDEDFDTPEVCMGRHKVTILDLRDRSELSPTVVFEPLRSLILDEIQKIRKIQKEKCLSISAVHLNALWDRTLQLQMKGPNPTNLDCLLVARGAYIRNKAMVNCFVELQKQIANSACHESELYEFIASALLLDAYPPGMHLFQPQMIFDALYRDHCREAWDEENSEACCVNISDQFVGSFAQLEPKTTSAAIRRESLVRFYRQWGGLQSTTTCFSCMCRPPEHMLPCRHAICDTCVVLFGTASTCAEYHIDLSECPICDIPLQLTVRQLPPTKRPIVISLDGGGVRGVIQLGLLRALERRLGGMSIAQISDLCIGTSVGALSAMDIIFNEVSAEESCAKFPAFARMIFGSSPKCAPKSTIPRCIKWVKCLVGLLADCQYDSDNLASILQRVVDPQRRMFDVMATSSTGCRVAIITSRTSDGKACVLANYRGMGQRNFNAAYQFLTPRTEDENPLLRDVVFRTKSLPGFGFLQDGGVRANNPLAIALNELAVIWPSAKTHDLLLSVGTGSFSSTAEPVHTGRSLLRDSAIPRMIRATMSSPAMDGEQGFREALNFVSDDKRSKVFRLNHELSQPLPRLDDVSRLAEMSEMHFAAPDELVRAILASAFFFFELDELPIKRQGVYFCQGSILCSRSYARDLVKQVMVEFPEARFQTARSHHLGDVGEDDGCHVCGYYRKKVSFSVNSLEEMTSIGIAGSSFFQVIGGFPKSAQELLEDQQANSHFGRADHLVAAWPPKRNCYCPPQVKRHVQFIEPALEHKKRRL</sequence>
<evidence type="ECO:0000256" key="2">
    <source>
        <dbReference type="ARBA" id="ARBA00022771"/>
    </source>
</evidence>
<comment type="caution">
    <text evidence="9">The sequence shown here is derived from an EMBL/GenBank/DDBJ whole genome shotgun (WGS) entry which is preliminary data.</text>
</comment>
<reference evidence="9" key="2">
    <citation type="journal article" date="2023" name="IMA Fungus">
        <title>Comparative genomic study of the Penicillium genus elucidates a diverse pangenome and 15 lateral gene transfer events.</title>
        <authorList>
            <person name="Petersen C."/>
            <person name="Sorensen T."/>
            <person name="Nielsen M.R."/>
            <person name="Sondergaard T.E."/>
            <person name="Sorensen J.L."/>
            <person name="Fitzpatrick D.A."/>
            <person name="Frisvad J.C."/>
            <person name="Nielsen K.L."/>
        </authorList>
    </citation>
    <scope>NUCLEOTIDE SEQUENCE</scope>
    <source>
        <strain evidence="9">IBT 3081</strain>
    </source>
</reference>
<dbReference type="GO" id="GO:0046486">
    <property type="term" value="P:glycerolipid metabolic process"/>
    <property type="evidence" value="ECO:0007669"/>
    <property type="project" value="UniProtKB-ARBA"/>
</dbReference>
<evidence type="ECO:0008006" key="11">
    <source>
        <dbReference type="Google" id="ProtNLM"/>
    </source>
</evidence>
<keyword evidence="6" id="KW-0378">Hydrolase</keyword>
<feature type="short sequence motif" description="GXSXG" evidence="6">
    <location>
        <begin position="508"/>
        <end position="512"/>
    </location>
</feature>
<feature type="domain" description="RING-type" evidence="7">
    <location>
        <begin position="406"/>
        <end position="452"/>
    </location>
</feature>
<name>A0A9W9RRV4_9EURO</name>
<feature type="active site" description="Nucleophile" evidence="6">
    <location>
        <position position="510"/>
    </location>
</feature>
<feature type="domain" description="PNPLA" evidence="8">
    <location>
        <begin position="471"/>
        <end position="679"/>
    </location>
</feature>
<accession>A0A9W9RRV4</accession>
<feature type="short sequence motif" description="GXGXXG" evidence="6">
    <location>
        <begin position="475"/>
        <end position="480"/>
    </location>
</feature>
<reference evidence="9" key="1">
    <citation type="submission" date="2022-12" db="EMBL/GenBank/DDBJ databases">
        <authorList>
            <person name="Petersen C."/>
        </authorList>
    </citation>
    <scope>NUCLEOTIDE SEQUENCE</scope>
    <source>
        <strain evidence="9">IBT 3081</strain>
    </source>
</reference>
<dbReference type="Proteomes" id="UP001147752">
    <property type="component" value="Unassembled WGS sequence"/>
</dbReference>
<dbReference type="InterPro" id="IPR001841">
    <property type="entry name" value="Znf_RING"/>
</dbReference>
<keyword evidence="2 5" id="KW-0863">Zinc-finger</keyword>
<evidence type="ECO:0000313" key="10">
    <source>
        <dbReference type="Proteomes" id="UP001147752"/>
    </source>
</evidence>
<dbReference type="GO" id="GO:0016020">
    <property type="term" value="C:membrane"/>
    <property type="evidence" value="ECO:0007669"/>
    <property type="project" value="TreeGrafter"/>
</dbReference>
<evidence type="ECO:0000313" key="9">
    <source>
        <dbReference type="EMBL" id="KAJ5365255.1"/>
    </source>
</evidence>
<evidence type="ECO:0000256" key="3">
    <source>
        <dbReference type="ARBA" id="ARBA00022833"/>
    </source>
</evidence>
<dbReference type="OrthoDB" id="194358at2759"/>
<evidence type="ECO:0000256" key="5">
    <source>
        <dbReference type="PROSITE-ProRule" id="PRU00175"/>
    </source>
</evidence>
<dbReference type="AlphaFoldDB" id="A0A9W9RRV4"/>
<dbReference type="CDD" id="cd07199">
    <property type="entry name" value="Pat17_PNPLA8_PNPLA9_like"/>
    <property type="match status" value="1"/>
</dbReference>
<protein>
    <recommendedName>
        <fullName evidence="11">PNPLA domain-containing protein</fullName>
    </recommendedName>
</protein>
<dbReference type="PROSITE" id="PS50089">
    <property type="entry name" value="ZF_RING_2"/>
    <property type="match status" value="1"/>
</dbReference>
<dbReference type="GO" id="GO:0019369">
    <property type="term" value="P:arachidonate metabolic process"/>
    <property type="evidence" value="ECO:0007669"/>
    <property type="project" value="TreeGrafter"/>
</dbReference>
<keyword evidence="6" id="KW-0442">Lipid degradation</keyword>
<dbReference type="EMBL" id="JAPZBT010000003">
    <property type="protein sequence ID" value="KAJ5365255.1"/>
    <property type="molecule type" value="Genomic_DNA"/>
</dbReference>
<dbReference type="PANTHER" id="PTHR24185:SF8">
    <property type="entry name" value="PNPLA DOMAIN-CONTAINING PROTEIN"/>
    <property type="match status" value="1"/>
</dbReference>
<dbReference type="GeneID" id="81465054"/>
<dbReference type="Pfam" id="PF01734">
    <property type="entry name" value="Patatin"/>
    <property type="match status" value="1"/>
</dbReference>
<feature type="active site" description="Proton acceptor" evidence="6">
    <location>
        <position position="666"/>
    </location>
</feature>
<dbReference type="GO" id="GO:0047499">
    <property type="term" value="F:calcium-independent phospholipase A2 activity"/>
    <property type="evidence" value="ECO:0007669"/>
    <property type="project" value="TreeGrafter"/>
</dbReference>
<evidence type="ECO:0000259" key="8">
    <source>
        <dbReference type="PROSITE" id="PS51635"/>
    </source>
</evidence>
<evidence type="ECO:0000256" key="6">
    <source>
        <dbReference type="PROSITE-ProRule" id="PRU01161"/>
    </source>
</evidence>
<dbReference type="InterPro" id="IPR002641">
    <property type="entry name" value="PNPLA_dom"/>
</dbReference>
<dbReference type="SUPFAM" id="SSF52151">
    <property type="entry name" value="FabD/lysophospholipase-like"/>
    <property type="match status" value="1"/>
</dbReference>
<evidence type="ECO:0000256" key="1">
    <source>
        <dbReference type="ARBA" id="ARBA00022723"/>
    </source>
</evidence>
<keyword evidence="4 6" id="KW-0443">Lipid metabolism</keyword>
<dbReference type="RefSeq" id="XP_056576722.1">
    <property type="nucleotide sequence ID" value="XM_056725871.1"/>
</dbReference>
<evidence type="ECO:0000256" key="4">
    <source>
        <dbReference type="ARBA" id="ARBA00023098"/>
    </source>
</evidence>
<evidence type="ECO:0000259" key="7">
    <source>
        <dbReference type="PROSITE" id="PS50089"/>
    </source>
</evidence>
<dbReference type="Gene3D" id="3.40.1090.10">
    <property type="entry name" value="Cytosolic phospholipase A2 catalytic domain"/>
    <property type="match status" value="1"/>
</dbReference>
<feature type="short sequence motif" description="DGA/G" evidence="6">
    <location>
        <begin position="666"/>
        <end position="668"/>
    </location>
</feature>
<dbReference type="InterPro" id="IPR017907">
    <property type="entry name" value="Znf_RING_CS"/>
</dbReference>
<dbReference type="PROSITE" id="PS51635">
    <property type="entry name" value="PNPLA"/>
    <property type="match status" value="1"/>
</dbReference>
<gene>
    <name evidence="9" type="ORF">N7517_008141</name>
</gene>
<proteinExistence type="predicted"/>
<organism evidence="9 10">
    <name type="scientific">Penicillium concentricum</name>
    <dbReference type="NCBI Taxonomy" id="293559"/>
    <lineage>
        <taxon>Eukaryota</taxon>
        <taxon>Fungi</taxon>
        <taxon>Dikarya</taxon>
        <taxon>Ascomycota</taxon>
        <taxon>Pezizomycotina</taxon>
        <taxon>Eurotiomycetes</taxon>
        <taxon>Eurotiomycetidae</taxon>
        <taxon>Eurotiales</taxon>
        <taxon>Aspergillaceae</taxon>
        <taxon>Penicillium</taxon>
    </lineage>
</organism>
<dbReference type="PROSITE" id="PS00518">
    <property type="entry name" value="ZF_RING_1"/>
    <property type="match status" value="1"/>
</dbReference>
<keyword evidence="3" id="KW-0862">Zinc</keyword>
<dbReference type="GO" id="GO:0016042">
    <property type="term" value="P:lipid catabolic process"/>
    <property type="evidence" value="ECO:0007669"/>
    <property type="project" value="UniProtKB-UniRule"/>
</dbReference>
<keyword evidence="10" id="KW-1185">Reference proteome</keyword>
<dbReference type="PANTHER" id="PTHR24185">
    <property type="entry name" value="CALCIUM-INDEPENDENT PHOSPHOLIPASE A2-GAMMA"/>
    <property type="match status" value="1"/>
</dbReference>
<keyword evidence="1" id="KW-0479">Metal-binding</keyword>